<accession>A0A059FW78</accession>
<organism evidence="4 5">
    <name type="scientific">Hyphomonas hirschiana VP5</name>
    <dbReference type="NCBI Taxonomy" id="1280951"/>
    <lineage>
        <taxon>Bacteria</taxon>
        <taxon>Pseudomonadati</taxon>
        <taxon>Pseudomonadota</taxon>
        <taxon>Alphaproteobacteria</taxon>
        <taxon>Hyphomonadales</taxon>
        <taxon>Hyphomonadaceae</taxon>
        <taxon>Hyphomonas</taxon>
    </lineage>
</organism>
<name>A0A059FW78_9PROT</name>
<dbReference type="PATRIC" id="fig|1280951.3.peg.1645"/>
<feature type="domain" description="GGDEF" evidence="3">
    <location>
        <begin position="93"/>
        <end position="228"/>
    </location>
</feature>
<comment type="caution">
    <text evidence="4">The sequence shown here is derived from an EMBL/GenBank/DDBJ whole genome shotgun (WGS) entry which is preliminary data.</text>
</comment>
<evidence type="ECO:0000256" key="2">
    <source>
        <dbReference type="ARBA" id="ARBA00034247"/>
    </source>
</evidence>
<dbReference type="RefSeq" id="WP_011648469.1">
    <property type="nucleotide sequence ID" value="NZ_ARYI01000006.1"/>
</dbReference>
<dbReference type="CDD" id="cd01949">
    <property type="entry name" value="GGDEF"/>
    <property type="match status" value="1"/>
</dbReference>
<dbReference type="AlphaFoldDB" id="A0A059FW78"/>
<dbReference type="PANTHER" id="PTHR45138:SF9">
    <property type="entry name" value="DIGUANYLATE CYCLASE DGCM-RELATED"/>
    <property type="match status" value="1"/>
</dbReference>
<dbReference type="EC" id="2.7.7.65" evidence="1"/>
<dbReference type="NCBIfam" id="TIGR00254">
    <property type="entry name" value="GGDEF"/>
    <property type="match status" value="1"/>
</dbReference>
<proteinExistence type="predicted"/>
<evidence type="ECO:0000259" key="3">
    <source>
        <dbReference type="PROSITE" id="PS50887"/>
    </source>
</evidence>
<protein>
    <recommendedName>
        <fullName evidence="1">diguanylate cyclase</fullName>
        <ecNumber evidence="1">2.7.7.65</ecNumber>
    </recommendedName>
</protein>
<dbReference type="PROSITE" id="PS50887">
    <property type="entry name" value="GGDEF"/>
    <property type="match status" value="1"/>
</dbReference>
<dbReference type="InterPro" id="IPR050469">
    <property type="entry name" value="Diguanylate_Cyclase"/>
</dbReference>
<dbReference type="EMBL" id="ARYI01000006">
    <property type="protein sequence ID" value="KCZ94751.1"/>
    <property type="molecule type" value="Genomic_DNA"/>
</dbReference>
<dbReference type="PANTHER" id="PTHR45138">
    <property type="entry name" value="REGULATORY COMPONENTS OF SENSORY TRANSDUCTION SYSTEM"/>
    <property type="match status" value="1"/>
</dbReference>
<reference evidence="4 5" key="1">
    <citation type="submission" date="2013-04" db="EMBL/GenBank/DDBJ databases">
        <title>Hyphomonas hirschiana VP5 Genome Sequencing.</title>
        <authorList>
            <person name="Lai Q."/>
            <person name="Shao Z."/>
        </authorList>
    </citation>
    <scope>NUCLEOTIDE SEQUENCE [LARGE SCALE GENOMIC DNA]</scope>
    <source>
        <strain evidence="4 5">VP5</strain>
    </source>
</reference>
<dbReference type="Pfam" id="PF00990">
    <property type="entry name" value="GGDEF"/>
    <property type="match status" value="1"/>
</dbReference>
<dbReference type="SUPFAM" id="SSF55073">
    <property type="entry name" value="Nucleotide cyclase"/>
    <property type="match status" value="1"/>
</dbReference>
<dbReference type="OrthoDB" id="9812260at2"/>
<dbReference type="InterPro" id="IPR029787">
    <property type="entry name" value="Nucleotide_cyclase"/>
</dbReference>
<dbReference type="GO" id="GO:0052621">
    <property type="term" value="F:diguanylate cyclase activity"/>
    <property type="evidence" value="ECO:0007669"/>
    <property type="project" value="UniProtKB-EC"/>
</dbReference>
<dbReference type="Gene3D" id="3.30.70.270">
    <property type="match status" value="1"/>
</dbReference>
<dbReference type="InterPro" id="IPR000160">
    <property type="entry name" value="GGDEF_dom"/>
</dbReference>
<evidence type="ECO:0000313" key="4">
    <source>
        <dbReference type="EMBL" id="KCZ94751.1"/>
    </source>
</evidence>
<comment type="catalytic activity">
    <reaction evidence="2">
        <text>2 GTP = 3',3'-c-di-GMP + 2 diphosphate</text>
        <dbReference type="Rhea" id="RHEA:24898"/>
        <dbReference type="ChEBI" id="CHEBI:33019"/>
        <dbReference type="ChEBI" id="CHEBI:37565"/>
        <dbReference type="ChEBI" id="CHEBI:58805"/>
        <dbReference type="EC" id="2.7.7.65"/>
    </reaction>
</comment>
<dbReference type="InterPro" id="IPR043128">
    <property type="entry name" value="Rev_trsase/Diguanyl_cyclase"/>
</dbReference>
<evidence type="ECO:0000256" key="1">
    <source>
        <dbReference type="ARBA" id="ARBA00012528"/>
    </source>
</evidence>
<dbReference type="Proteomes" id="UP000025061">
    <property type="component" value="Unassembled WGS sequence"/>
</dbReference>
<dbReference type="SMART" id="SM00267">
    <property type="entry name" value="GGDEF"/>
    <property type="match status" value="1"/>
</dbReference>
<gene>
    <name evidence="4" type="ORF">HHI_08153</name>
</gene>
<evidence type="ECO:0000313" key="5">
    <source>
        <dbReference type="Proteomes" id="UP000025061"/>
    </source>
</evidence>
<sequence>MATDTPELTEAEKRALLDALGVDLARLDLRARAAIEALAEEVIVLREEADTLRASLADAALLADNDALCPVFNRRAFEREVRREIALSGRFQTPLTLIFIDLDNFKQVNDVYGHAAGDSVLLKISDILLARTRETDIVGRLGGDEFGIVLAHASLEDSRRKAAQLAAAIDALEVRGEEGGGLAPVQIGASCGIVEWHAGQSPAALIARADQAMFAEKSRRKAEGRALR</sequence>
<keyword evidence="5" id="KW-1185">Reference proteome</keyword>